<dbReference type="EMBL" id="MH588544">
    <property type="protein sequence ID" value="AXQ68443.1"/>
    <property type="molecule type" value="Genomic_DNA"/>
</dbReference>
<keyword evidence="2" id="KW-1185">Reference proteome</keyword>
<sequence>MIDPKASLAQQTESFLGDGRALAEVCQREGTYNLADQTLAYIADAETIIEAQRKRITQFQEEKLRNWGTNNAYLRVIQEFIAGRANPHLKALQDLGGMTIVQGRHLQQTIDKFNATLRAEGISGKELTGKGKRLIDLVEFFVFHEIHRIAWYIEKFVGRDIHLAVAGLTPADIKDLPNPEPPQPQEMPS</sequence>
<accession>A0A385E9G1</accession>
<evidence type="ECO:0000313" key="1">
    <source>
        <dbReference type="EMBL" id="AXQ68443.1"/>
    </source>
</evidence>
<gene>
    <name evidence="1" type="ORF">CcrBL10_gp239</name>
</gene>
<name>A0A385E9G1_9CAUD</name>
<organism evidence="1 2">
    <name type="scientific">Caulobacter phage CcrBL10</name>
    <dbReference type="NCBI Taxonomy" id="2283269"/>
    <lineage>
        <taxon>Viruses</taxon>
        <taxon>Duplodnaviria</taxon>
        <taxon>Heunggongvirae</taxon>
        <taxon>Uroviricota</taxon>
        <taxon>Caudoviricetes</taxon>
        <taxon>Jeanschmidtviridae</taxon>
        <taxon>Poindextervirus</taxon>
        <taxon>Poindextervirus BL10</taxon>
    </lineage>
</organism>
<protein>
    <submittedName>
        <fullName evidence="1">Uncharacterized protein</fullName>
    </submittedName>
</protein>
<dbReference type="Proteomes" id="UP000258997">
    <property type="component" value="Segment"/>
</dbReference>
<evidence type="ECO:0000313" key="2">
    <source>
        <dbReference type="Proteomes" id="UP000258997"/>
    </source>
</evidence>
<reference evidence="1 2" key="1">
    <citation type="submission" date="2018-07" db="EMBL/GenBank/DDBJ databases">
        <title>Giant CbK-like Caulobacter bacteriophages have genetically divergent genomes.</title>
        <authorList>
            <person name="Wilson K.M."/>
            <person name="Ely B."/>
        </authorList>
    </citation>
    <scope>NUCLEOTIDE SEQUENCE [LARGE SCALE GENOMIC DNA]</scope>
</reference>
<proteinExistence type="predicted"/>